<dbReference type="Proteomes" id="UP001066276">
    <property type="component" value="Chromosome 10"/>
</dbReference>
<dbReference type="EMBL" id="JANPWB010000014">
    <property type="protein sequence ID" value="KAJ1102042.1"/>
    <property type="molecule type" value="Genomic_DNA"/>
</dbReference>
<dbReference type="AlphaFoldDB" id="A0AAV7MES4"/>
<accession>A0AAV7MES4</accession>
<gene>
    <name evidence="1" type="ORF">NDU88_007100</name>
</gene>
<organism evidence="1 2">
    <name type="scientific">Pleurodeles waltl</name>
    <name type="common">Iberian ribbed newt</name>
    <dbReference type="NCBI Taxonomy" id="8319"/>
    <lineage>
        <taxon>Eukaryota</taxon>
        <taxon>Metazoa</taxon>
        <taxon>Chordata</taxon>
        <taxon>Craniata</taxon>
        <taxon>Vertebrata</taxon>
        <taxon>Euteleostomi</taxon>
        <taxon>Amphibia</taxon>
        <taxon>Batrachia</taxon>
        <taxon>Caudata</taxon>
        <taxon>Salamandroidea</taxon>
        <taxon>Salamandridae</taxon>
        <taxon>Pleurodelinae</taxon>
        <taxon>Pleurodeles</taxon>
    </lineage>
</organism>
<keyword evidence="2" id="KW-1185">Reference proteome</keyword>
<name>A0AAV7MES4_PLEWA</name>
<evidence type="ECO:0000313" key="1">
    <source>
        <dbReference type="EMBL" id="KAJ1102042.1"/>
    </source>
</evidence>
<proteinExistence type="predicted"/>
<sequence>MTFGEAPRKPGRGWAFTGAATVILPEPGGDESQRRVGHANDAVAAGCRGLMTCRVRLVTFHGARAQLTFIRCDPWRLPTALSNSPFSSIIDRSAHLDLPAPSF</sequence>
<comment type="caution">
    <text evidence="1">The sequence shown here is derived from an EMBL/GenBank/DDBJ whole genome shotgun (WGS) entry which is preliminary data.</text>
</comment>
<protein>
    <submittedName>
        <fullName evidence="1">Uncharacterized protein</fullName>
    </submittedName>
</protein>
<evidence type="ECO:0000313" key="2">
    <source>
        <dbReference type="Proteomes" id="UP001066276"/>
    </source>
</evidence>
<reference evidence="1" key="1">
    <citation type="journal article" date="2022" name="bioRxiv">
        <title>Sequencing and chromosome-scale assembly of the giantPleurodeles waltlgenome.</title>
        <authorList>
            <person name="Brown T."/>
            <person name="Elewa A."/>
            <person name="Iarovenko S."/>
            <person name="Subramanian E."/>
            <person name="Araus A.J."/>
            <person name="Petzold A."/>
            <person name="Susuki M."/>
            <person name="Suzuki K.-i.T."/>
            <person name="Hayashi T."/>
            <person name="Toyoda A."/>
            <person name="Oliveira C."/>
            <person name="Osipova E."/>
            <person name="Leigh N.D."/>
            <person name="Simon A."/>
            <person name="Yun M.H."/>
        </authorList>
    </citation>
    <scope>NUCLEOTIDE SEQUENCE</scope>
    <source>
        <strain evidence="1">20211129_DDA</strain>
        <tissue evidence="1">Liver</tissue>
    </source>
</reference>